<proteinExistence type="predicted"/>
<organism evidence="1 2">
    <name type="scientific">Brachionus plicatilis</name>
    <name type="common">Marine rotifer</name>
    <name type="synonym">Brachionus muelleri</name>
    <dbReference type="NCBI Taxonomy" id="10195"/>
    <lineage>
        <taxon>Eukaryota</taxon>
        <taxon>Metazoa</taxon>
        <taxon>Spiralia</taxon>
        <taxon>Gnathifera</taxon>
        <taxon>Rotifera</taxon>
        <taxon>Eurotatoria</taxon>
        <taxon>Monogononta</taxon>
        <taxon>Pseudotrocha</taxon>
        <taxon>Ploima</taxon>
        <taxon>Brachionidae</taxon>
        <taxon>Brachionus</taxon>
    </lineage>
</organism>
<accession>A0A3M7P7U9</accession>
<dbReference type="AlphaFoldDB" id="A0A3M7P7U9"/>
<evidence type="ECO:0000313" key="2">
    <source>
        <dbReference type="Proteomes" id="UP000276133"/>
    </source>
</evidence>
<dbReference type="EMBL" id="REGN01012597">
    <property type="protein sequence ID" value="RMZ95093.1"/>
    <property type="molecule type" value="Genomic_DNA"/>
</dbReference>
<comment type="caution">
    <text evidence="1">The sequence shown here is derived from an EMBL/GenBank/DDBJ whole genome shotgun (WGS) entry which is preliminary data.</text>
</comment>
<dbReference type="Proteomes" id="UP000276133">
    <property type="component" value="Unassembled WGS sequence"/>
</dbReference>
<protein>
    <submittedName>
        <fullName evidence="1">Uncharacterized protein</fullName>
    </submittedName>
</protein>
<reference evidence="1 2" key="1">
    <citation type="journal article" date="2018" name="Sci. Rep.">
        <title>Genomic signatures of local adaptation to the degree of environmental predictability in rotifers.</title>
        <authorList>
            <person name="Franch-Gras L."/>
            <person name="Hahn C."/>
            <person name="Garcia-Roger E.M."/>
            <person name="Carmona M.J."/>
            <person name="Serra M."/>
            <person name="Gomez A."/>
        </authorList>
    </citation>
    <scope>NUCLEOTIDE SEQUENCE [LARGE SCALE GENOMIC DNA]</scope>
    <source>
        <strain evidence="1">HYR1</strain>
    </source>
</reference>
<evidence type="ECO:0000313" key="1">
    <source>
        <dbReference type="EMBL" id="RMZ95093.1"/>
    </source>
</evidence>
<keyword evidence="2" id="KW-1185">Reference proteome</keyword>
<gene>
    <name evidence="1" type="ORF">BpHYR1_054473</name>
</gene>
<name>A0A3M7P7U9_BRAPC</name>
<sequence>MVDTAMYWSNCITGHQSIDVSKLFRPKFNLLHWNSSVLESKSMRSIKYCLSMPCSSIWSIFLKFLSISNSMEQKSLVNLYTRVSINK</sequence>